<dbReference type="OrthoDB" id="321150at2759"/>
<evidence type="ECO:0000256" key="1">
    <source>
        <dbReference type="SAM" id="MobiDB-lite"/>
    </source>
</evidence>
<dbReference type="HOGENOM" id="CLU_1931800_0_0_1"/>
<dbReference type="KEGG" id="tet:TTHERM_00637330"/>
<feature type="compositionally biased region" description="Basic and acidic residues" evidence="1">
    <location>
        <begin position="91"/>
        <end position="100"/>
    </location>
</feature>
<dbReference type="Proteomes" id="UP000009168">
    <property type="component" value="Unassembled WGS sequence"/>
</dbReference>
<evidence type="ECO:0000313" key="3">
    <source>
        <dbReference type="Proteomes" id="UP000009168"/>
    </source>
</evidence>
<dbReference type="EMBL" id="GG662588">
    <property type="protein sequence ID" value="EAR84731.3"/>
    <property type="molecule type" value="Genomic_DNA"/>
</dbReference>
<feature type="compositionally biased region" description="Basic and acidic residues" evidence="1">
    <location>
        <begin position="58"/>
        <end position="68"/>
    </location>
</feature>
<organism evidence="2 3">
    <name type="scientific">Tetrahymena thermophila (strain SB210)</name>
    <dbReference type="NCBI Taxonomy" id="312017"/>
    <lineage>
        <taxon>Eukaryota</taxon>
        <taxon>Sar</taxon>
        <taxon>Alveolata</taxon>
        <taxon>Ciliophora</taxon>
        <taxon>Intramacronucleata</taxon>
        <taxon>Oligohymenophorea</taxon>
        <taxon>Hymenostomatida</taxon>
        <taxon>Tetrahymenina</taxon>
        <taxon>Tetrahymenidae</taxon>
        <taxon>Tetrahymena</taxon>
    </lineage>
</organism>
<feature type="compositionally biased region" description="Basic and acidic residues" evidence="1">
    <location>
        <begin position="109"/>
        <end position="131"/>
    </location>
</feature>
<feature type="compositionally biased region" description="Polar residues" evidence="1">
    <location>
        <begin position="1"/>
        <end position="10"/>
    </location>
</feature>
<proteinExistence type="predicted"/>
<feature type="region of interest" description="Disordered" evidence="1">
    <location>
        <begin position="1"/>
        <end position="131"/>
    </location>
</feature>
<feature type="compositionally biased region" description="Polar residues" evidence="1">
    <location>
        <begin position="45"/>
        <end position="57"/>
    </location>
</feature>
<dbReference type="AlphaFoldDB" id="Q22HH0"/>
<reference evidence="3" key="1">
    <citation type="journal article" date="2006" name="PLoS Biol.">
        <title>Macronuclear genome sequence of the ciliate Tetrahymena thermophila, a model eukaryote.</title>
        <authorList>
            <person name="Eisen J.A."/>
            <person name="Coyne R.S."/>
            <person name="Wu M."/>
            <person name="Wu D."/>
            <person name="Thiagarajan M."/>
            <person name="Wortman J.R."/>
            <person name="Badger J.H."/>
            <person name="Ren Q."/>
            <person name="Amedeo P."/>
            <person name="Jones K.M."/>
            <person name="Tallon L.J."/>
            <person name="Delcher A.L."/>
            <person name="Salzberg S.L."/>
            <person name="Silva J.C."/>
            <person name="Haas B.J."/>
            <person name="Majoros W.H."/>
            <person name="Farzad M."/>
            <person name="Carlton J.M."/>
            <person name="Smith R.K. Jr."/>
            <person name="Garg J."/>
            <person name="Pearlman R.E."/>
            <person name="Karrer K.M."/>
            <person name="Sun L."/>
            <person name="Manning G."/>
            <person name="Elde N.C."/>
            <person name="Turkewitz A.P."/>
            <person name="Asai D.J."/>
            <person name="Wilkes D.E."/>
            <person name="Wang Y."/>
            <person name="Cai H."/>
            <person name="Collins K."/>
            <person name="Stewart B.A."/>
            <person name="Lee S.R."/>
            <person name="Wilamowska K."/>
            <person name="Weinberg Z."/>
            <person name="Ruzzo W.L."/>
            <person name="Wloga D."/>
            <person name="Gaertig J."/>
            <person name="Frankel J."/>
            <person name="Tsao C.-C."/>
            <person name="Gorovsky M.A."/>
            <person name="Keeling P.J."/>
            <person name="Waller R.F."/>
            <person name="Patron N.J."/>
            <person name="Cherry J.M."/>
            <person name="Stover N.A."/>
            <person name="Krieger C.J."/>
            <person name="del Toro C."/>
            <person name="Ryder H.F."/>
            <person name="Williamson S.C."/>
            <person name="Barbeau R.A."/>
            <person name="Hamilton E.P."/>
            <person name="Orias E."/>
        </authorList>
    </citation>
    <scope>NUCLEOTIDE SEQUENCE [LARGE SCALE GENOMIC DNA]</scope>
    <source>
        <strain evidence="3">SB210</strain>
    </source>
</reference>
<feature type="compositionally biased region" description="Polar residues" evidence="1">
    <location>
        <begin position="18"/>
        <end position="29"/>
    </location>
</feature>
<name>Q22HH0_TETTS</name>
<gene>
    <name evidence="2" type="ORF">TTHERM_00637330</name>
</gene>
<evidence type="ECO:0000313" key="2">
    <source>
        <dbReference type="EMBL" id="EAR84731.3"/>
    </source>
</evidence>
<sequence length="131" mass="14813">MGNEGSNPSNGKADGKSSLGNYDSHSNFGSAFKAAHKSGGLGHTFTYQGKMYTTNTKDGGDYRKEQDNRGQTQHYIREKGHKMNAAIKDTTGIHKQDKLTGRGYTWTSDVDRQREKYHKIEREKQQNQKKK</sequence>
<keyword evidence="3" id="KW-1185">Reference proteome</keyword>
<dbReference type="GeneID" id="7832810"/>
<protein>
    <submittedName>
        <fullName evidence="2">Uncharacterized protein</fullName>
    </submittedName>
</protein>
<dbReference type="InParanoid" id="Q22HH0"/>
<dbReference type="RefSeq" id="XP_001032394.3">
    <property type="nucleotide sequence ID" value="XM_001032394.4"/>
</dbReference>
<accession>Q22HH0</accession>